<evidence type="ECO:0000256" key="1">
    <source>
        <dbReference type="ARBA" id="ARBA00006315"/>
    </source>
</evidence>
<dbReference type="PANTHER" id="PTHR11060">
    <property type="entry name" value="PROTEIN MEMO1"/>
    <property type="match status" value="1"/>
</dbReference>
<dbReference type="Gene3D" id="3.40.830.10">
    <property type="entry name" value="LigB-like"/>
    <property type="match status" value="1"/>
</dbReference>
<dbReference type="NCBIfam" id="TIGR04336">
    <property type="entry name" value="AmmeMemoSam_B"/>
    <property type="match status" value="1"/>
</dbReference>
<dbReference type="KEGG" id="dvl:Dvul_0469"/>
<reference evidence="5" key="1">
    <citation type="journal article" date="2009" name="Environ. Microbiol.">
        <title>Contribution of mobile genetic elements to Desulfovibrio vulgaris genome plasticity.</title>
        <authorList>
            <person name="Walker C.B."/>
            <person name="Stolyar S."/>
            <person name="Chivian D."/>
            <person name="Pinel N."/>
            <person name="Gabster J.A."/>
            <person name="Dehal P.S."/>
            <person name="He Z."/>
            <person name="Yang Z.K."/>
            <person name="Yen H.C."/>
            <person name="Zhou J."/>
            <person name="Wall J.D."/>
            <person name="Hazen T.C."/>
            <person name="Arkin A.P."/>
            <person name="Stahl D.A."/>
        </authorList>
    </citation>
    <scope>NUCLEOTIDE SEQUENCE [LARGE SCALE GENOMIC DNA]</scope>
    <source>
        <strain evidence="5">DP4</strain>
    </source>
</reference>
<protein>
    <recommendedName>
        <fullName evidence="2">MEMO1 family protein Dvul_0469</fullName>
    </recommendedName>
</protein>
<dbReference type="Pfam" id="PF01875">
    <property type="entry name" value="Memo"/>
    <property type="match status" value="1"/>
</dbReference>
<dbReference type="AlphaFoldDB" id="A0A0H3A5Z4"/>
<evidence type="ECO:0000256" key="2">
    <source>
        <dbReference type="HAMAP-Rule" id="MF_00055"/>
    </source>
</evidence>
<evidence type="ECO:0000313" key="5">
    <source>
        <dbReference type="Proteomes" id="UP000009173"/>
    </source>
</evidence>
<accession>A0A0H3A5Z4</accession>
<sequence>MPDRHPIVSGVFYPGTSRSLRHAVDALLRTPPLPVPEPVLQAMADATRQEAHPAVCDGPDVSSDATSGLTPGVAQGAATKPPAPASVTTDALLVMLPHAGYVYSGRVAGRTLSQVRLAPVVFMLGPNHTGRGAPLAVWPEGDWLTPLGSVPVHERAAAALLDKDGGYTANRTAHEGEHSLEVLLPLLQVRHPALSIIPVAVSEQDAGALQRAGASLARTMQELAAAGVPSSIVLSSDMSHYVTRTQAEERDALALGRMAALDPEGLYATVRHNRITMCGVLPAVVALHACRALGAESACLAAYDTSASASGDHERVVGYAGMVAKRPAA</sequence>
<dbReference type="EMBL" id="CP000527">
    <property type="protein sequence ID" value="ABM27492.1"/>
    <property type="molecule type" value="Genomic_DNA"/>
</dbReference>
<comment type="similarity">
    <text evidence="1 2">Belongs to the MEMO1 family.</text>
</comment>
<evidence type="ECO:0000313" key="4">
    <source>
        <dbReference type="EMBL" id="ABM27492.1"/>
    </source>
</evidence>
<evidence type="ECO:0000256" key="3">
    <source>
        <dbReference type="SAM" id="MobiDB-lite"/>
    </source>
</evidence>
<dbReference type="RefSeq" id="WP_011791629.1">
    <property type="nucleotide sequence ID" value="NC_008751.1"/>
</dbReference>
<dbReference type="PANTHER" id="PTHR11060:SF0">
    <property type="entry name" value="PROTEIN MEMO1"/>
    <property type="match status" value="1"/>
</dbReference>
<dbReference type="HAMAP" id="MF_00055">
    <property type="entry name" value="MEMO1"/>
    <property type="match status" value="1"/>
</dbReference>
<organism evidence="4 5">
    <name type="scientific">Nitratidesulfovibrio vulgaris (strain DP4)</name>
    <name type="common">Desulfovibrio vulgaris</name>
    <dbReference type="NCBI Taxonomy" id="391774"/>
    <lineage>
        <taxon>Bacteria</taxon>
        <taxon>Pseudomonadati</taxon>
        <taxon>Thermodesulfobacteriota</taxon>
        <taxon>Desulfovibrionia</taxon>
        <taxon>Desulfovibrionales</taxon>
        <taxon>Desulfovibrionaceae</taxon>
        <taxon>Nitratidesulfovibrio</taxon>
    </lineage>
</organism>
<name>A0A0H3A5Z4_NITV4</name>
<dbReference type="HOGENOM" id="CLU_038085_2_0_7"/>
<proteinExistence type="inferred from homology"/>
<feature type="region of interest" description="Disordered" evidence="3">
    <location>
        <begin position="53"/>
        <end position="83"/>
    </location>
</feature>
<dbReference type="CDD" id="cd07361">
    <property type="entry name" value="MEMO_like"/>
    <property type="match status" value="1"/>
</dbReference>
<dbReference type="Proteomes" id="UP000009173">
    <property type="component" value="Chromosome"/>
</dbReference>
<dbReference type="InterPro" id="IPR002737">
    <property type="entry name" value="MEMO1_fam"/>
</dbReference>
<gene>
    <name evidence="4" type="ordered locus">Dvul_0469</name>
</gene>